<evidence type="ECO:0000256" key="1">
    <source>
        <dbReference type="ARBA" id="ARBA00022448"/>
    </source>
</evidence>
<proteinExistence type="predicted"/>
<keyword evidence="2" id="KW-0547">Nucleotide-binding</keyword>
<dbReference type="AlphaFoldDB" id="A0A4D7AZV9"/>
<dbReference type="InterPro" id="IPR051120">
    <property type="entry name" value="ABC_AA/LPS_Transport"/>
</dbReference>
<keyword evidence="1" id="KW-0813">Transport</keyword>
<dbReference type="GO" id="GO:0005524">
    <property type="term" value="F:ATP binding"/>
    <property type="evidence" value="ECO:0007669"/>
    <property type="project" value="UniProtKB-KW"/>
</dbReference>
<dbReference type="SUPFAM" id="SSF52540">
    <property type="entry name" value="P-loop containing nucleoside triphosphate hydrolases"/>
    <property type="match status" value="1"/>
</dbReference>
<organism evidence="5 6">
    <name type="scientific">Phreatobacter stygius</name>
    <dbReference type="NCBI Taxonomy" id="1940610"/>
    <lineage>
        <taxon>Bacteria</taxon>
        <taxon>Pseudomonadati</taxon>
        <taxon>Pseudomonadota</taxon>
        <taxon>Alphaproteobacteria</taxon>
        <taxon>Hyphomicrobiales</taxon>
        <taxon>Phreatobacteraceae</taxon>
        <taxon>Phreatobacter</taxon>
    </lineage>
</organism>
<evidence type="ECO:0000313" key="5">
    <source>
        <dbReference type="EMBL" id="QCI65921.1"/>
    </source>
</evidence>
<keyword evidence="3 5" id="KW-0067">ATP-binding</keyword>
<dbReference type="PROSITE" id="PS50893">
    <property type="entry name" value="ABC_TRANSPORTER_2"/>
    <property type="match status" value="1"/>
</dbReference>
<dbReference type="GO" id="GO:0016887">
    <property type="term" value="F:ATP hydrolysis activity"/>
    <property type="evidence" value="ECO:0007669"/>
    <property type="project" value="InterPro"/>
</dbReference>
<sequence>MSTAPLLVLDRVEKVYHRGLIVRTPAFRLGVDLSFDRSEIVGVLGPNGAGKTTLFEMIAGSNTPNGGEIRIAGHDIHQVRYRERDRLAIHYHQSYQVRRFAKTKPAFLMQRAESVYPLVHLFDEPQFNTQDGYIGFMLDFFRRLKREGRLVFVCLHPTAPFQLDILQEICDRFLFVAGGRVAAFADFDQTVRDQAVRAYLGELAPVAAPAPRLQN</sequence>
<name>A0A4D7AZV9_9HYPH</name>
<accession>A0A4D7AZV9</accession>
<dbReference type="GO" id="GO:0005886">
    <property type="term" value="C:plasma membrane"/>
    <property type="evidence" value="ECO:0007669"/>
    <property type="project" value="TreeGrafter"/>
</dbReference>
<protein>
    <submittedName>
        <fullName evidence="5">ATP-binding cassette domain-containing protein</fullName>
    </submittedName>
</protein>
<feature type="domain" description="ABC transporter" evidence="4">
    <location>
        <begin position="10"/>
        <end position="203"/>
    </location>
</feature>
<dbReference type="KEGG" id="pstg:E8M01_17900"/>
<dbReference type="PANTHER" id="PTHR45772">
    <property type="entry name" value="CONSERVED COMPONENT OF ABC TRANSPORTER FOR NATURAL AMINO ACIDS-RELATED"/>
    <property type="match status" value="1"/>
</dbReference>
<dbReference type="SMART" id="SM00382">
    <property type="entry name" value="AAA"/>
    <property type="match status" value="1"/>
</dbReference>
<dbReference type="EMBL" id="CP039690">
    <property type="protein sequence ID" value="QCI65921.1"/>
    <property type="molecule type" value="Genomic_DNA"/>
</dbReference>
<evidence type="ECO:0000259" key="4">
    <source>
        <dbReference type="PROSITE" id="PS50893"/>
    </source>
</evidence>
<dbReference type="PANTHER" id="PTHR45772:SF10">
    <property type="entry name" value="LIPOPOLYSACCHARIDE EXPORT SYSTEM ATP-BINDING PROTEIN LPTB"/>
    <property type="match status" value="1"/>
</dbReference>
<dbReference type="RefSeq" id="WP_136961367.1">
    <property type="nucleotide sequence ID" value="NZ_CP039690.1"/>
</dbReference>
<dbReference type="Proteomes" id="UP000298781">
    <property type="component" value="Chromosome"/>
</dbReference>
<dbReference type="Pfam" id="PF00005">
    <property type="entry name" value="ABC_tran"/>
    <property type="match status" value="1"/>
</dbReference>
<keyword evidence="6" id="KW-1185">Reference proteome</keyword>
<evidence type="ECO:0000313" key="6">
    <source>
        <dbReference type="Proteomes" id="UP000298781"/>
    </source>
</evidence>
<evidence type="ECO:0000256" key="2">
    <source>
        <dbReference type="ARBA" id="ARBA00022741"/>
    </source>
</evidence>
<dbReference type="InterPro" id="IPR003593">
    <property type="entry name" value="AAA+_ATPase"/>
</dbReference>
<dbReference type="InterPro" id="IPR027417">
    <property type="entry name" value="P-loop_NTPase"/>
</dbReference>
<evidence type="ECO:0000256" key="3">
    <source>
        <dbReference type="ARBA" id="ARBA00022840"/>
    </source>
</evidence>
<reference evidence="5 6" key="1">
    <citation type="submission" date="2019-04" db="EMBL/GenBank/DDBJ databases">
        <title>Phreatobacter aquaticus sp. nov.</title>
        <authorList>
            <person name="Choi A."/>
        </authorList>
    </citation>
    <scope>NUCLEOTIDE SEQUENCE [LARGE SCALE GENOMIC DNA]</scope>
    <source>
        <strain evidence="5 6">KCTC 52518</strain>
    </source>
</reference>
<dbReference type="Gene3D" id="3.40.50.300">
    <property type="entry name" value="P-loop containing nucleotide triphosphate hydrolases"/>
    <property type="match status" value="1"/>
</dbReference>
<dbReference type="OrthoDB" id="7835814at2"/>
<dbReference type="InterPro" id="IPR003439">
    <property type="entry name" value="ABC_transporter-like_ATP-bd"/>
</dbReference>
<gene>
    <name evidence="5" type="ORF">E8M01_17900</name>
</gene>